<keyword evidence="4" id="KW-0964">Secreted</keyword>
<dbReference type="FunFam" id="3.10.100.10:FF:000034">
    <property type="entry name" value="secretory phospholipase A2 receptor"/>
    <property type="match status" value="1"/>
</dbReference>
<dbReference type="PANTHER" id="PTHR22803">
    <property type="entry name" value="MANNOSE, PHOSPHOLIPASE, LECTIN RECEPTOR RELATED"/>
    <property type="match status" value="1"/>
</dbReference>
<sequence length="1466" mass="168488">MLLSPSLLLLLLLLLLGAPRGYAEDVAAALTPERLLEWRDKGLFIIQSESLKKCIQAGKSVLTLENCKQANKHMLWKWVSNHGLFNIGGSGCLGLNFSAPEQPLSLYECDSTLISLRWRCNRKMITGPLQYSVQVAHDNTVVASRKYFHKWISYVSGGGDICEYLHKDLHTIKGNTHGMPCMFPFQYNHQWYHECTREGREDDLLWCATTSRYERDEKWGFCPDPTSAEVSCDTIWEKDLNSHICYQFNLLSSLSWSEAHSSCQMQGGALLSITDETEENFVKEHMSSKAVEVWIGLNQLDEHAGWQWSDGTPLNYLNWSPEVNFEPFVENHCGTFSSFMPSAWRSRDCESTLPYICKKYLNHTDHEIVEKDAWKYYATHCEPGWNPYNRNCYKLQKEEKTWHKALRSCQADNSALIDITSLAEVEFLVTLLGDENASETWIGLSSNKIPVSFEWSSDSSVIFTNWHTLEPQIFPNRSQLCVSAEQSEGHWKVKNCEETLFYICKKAGHVLSGAESGCQEGWERHGGFCYKIDTVLRSFDQASSGYYCPPALVTITNRFEQAFITSLISSVVKMKDSYFWIALQDQNDTGEYTWKPAGRKPEPVQYTHWNTHQPSYSGGCVAMRGKHPLGSWEVKDCRHFKAMSLCKQPVENQETTEHEERWPFHPCYLDWESEPGLASCFKVFHSEKVLTKRTWREAEAFCEEFGAHLASFAHIEEENFVNELLHSKFNWTEARQFWIGFNKRNPLNAGSWEWSDRTPVVSSFLDNNYFGEDARNCAVYKANKTLLPLHCGSKREWICKIPRDVKPKIPFWYQYDVPWLFYQDAEYLFHTFASEWSNFGFVCSWLHSDLLTIHSAHEQEFIHSKIKALSKYGASWWIGLQEERANDEFRWRDGTPVIYQNWDTGRERTVNNQSQRCGFISSVTGLWGSEECSVPMPSICKRKKVWLIEKKKDTPKQHGTCPKGWLYFNYKCLLLNIPKDPSSWKNWTHAQHFCAEEAGTLVAIESEVEQAFITMNLFGQTTNVWIGLQNDDYETWLNGKPVVYSNWSPFDTINIPNHSTTEVQKHIPLCALLSSNPNFHFTGKWYFEDCGKEGYGFVCEKMQDTSGRGVNTSDMYPMPNTLEYGNRTYKIINANMTWYAAIKTCLMHGAQLVSITDQYHQSFLTVVLNRLGYAHWIGLFTTDNGLNFDWSDGTKSSFTFWKDEESSLHGDCVFADTNGRWHSTACESFLQGAICHVPPETRPSEHPELCSETSIPWIKFKSNCYSFSTVLDSMSFEAAHEFCKKEGSNLLTIKDEAENAFLLEELFAFGSSVQMVWLNAQFDGNNETIKWFDGTPTDQSNWGIRKPDTDYFKPHHCVALRIPEGLWQLSPCQEKKGFICKMKADIRTAEELPEKGPSHSIIPLVVVLTLIVTVAICTLSFCIYKQNGGFFGRLAGFQNPYYPATNFSTVHLEENILISDLEKSDQ</sequence>
<reference evidence="24" key="2">
    <citation type="submission" date="2025-09" db="UniProtKB">
        <authorList>
            <consortium name="Ensembl"/>
        </authorList>
    </citation>
    <scope>IDENTIFICATION</scope>
</reference>
<feature type="disulfide bond" evidence="19">
    <location>
        <begin position="195"/>
        <end position="222"/>
    </location>
</feature>
<keyword evidence="6 20" id="KW-0812">Transmembrane</keyword>
<feature type="disulfide bond" evidence="19">
    <location>
        <begin position="181"/>
        <end position="207"/>
    </location>
</feature>
<keyword evidence="3" id="KW-1003">Cell membrane</keyword>
<evidence type="ECO:0000313" key="24">
    <source>
        <dbReference type="Ensembl" id="ENSMNEP00000016344.1"/>
    </source>
</evidence>
<dbReference type="InterPro" id="IPR035992">
    <property type="entry name" value="Ricin_B-like_lectins"/>
</dbReference>
<dbReference type="GO" id="GO:0072593">
    <property type="term" value="P:reactive oxygen species metabolic process"/>
    <property type="evidence" value="ECO:0007669"/>
    <property type="project" value="Ensembl"/>
</dbReference>
<dbReference type="CDD" id="cd23410">
    <property type="entry name" value="beta-trefoil_Ricin_PLA2R1"/>
    <property type="match status" value="1"/>
</dbReference>
<dbReference type="PRINTS" id="PR00013">
    <property type="entry name" value="FNTYPEII"/>
</dbReference>
<dbReference type="SUPFAM" id="SSF50370">
    <property type="entry name" value="Ricin B-like lectins"/>
    <property type="match status" value="1"/>
</dbReference>
<evidence type="ECO:0000256" key="11">
    <source>
        <dbReference type="ARBA" id="ARBA00023136"/>
    </source>
</evidence>
<dbReference type="InterPro" id="IPR000772">
    <property type="entry name" value="Ricin_B_lectin"/>
</dbReference>
<evidence type="ECO:0000256" key="2">
    <source>
        <dbReference type="ARBA" id="ARBA00004613"/>
    </source>
</evidence>
<dbReference type="PROSITE" id="PS00023">
    <property type="entry name" value="FN2_1"/>
    <property type="match status" value="1"/>
</dbReference>
<dbReference type="GO" id="GO:0090238">
    <property type="term" value="P:positive regulation of arachidonate secretion"/>
    <property type="evidence" value="ECO:0007669"/>
    <property type="project" value="Ensembl"/>
</dbReference>
<feature type="domain" description="Fibronectin type-II" evidence="23">
    <location>
        <begin position="176"/>
        <end position="224"/>
    </location>
</feature>
<evidence type="ECO:0000256" key="19">
    <source>
        <dbReference type="PROSITE-ProRule" id="PRU00479"/>
    </source>
</evidence>
<name>A0A2K6BY59_MACNE</name>
<dbReference type="InterPro" id="IPR000562">
    <property type="entry name" value="FN_type2_dom"/>
</dbReference>
<evidence type="ECO:0000256" key="6">
    <source>
        <dbReference type="ARBA" id="ARBA00022692"/>
    </source>
</evidence>
<dbReference type="Pfam" id="PF24562">
    <property type="entry name" value="CysR_MRC2_N"/>
    <property type="match status" value="1"/>
</dbReference>
<feature type="domain" description="C-type lectin" evidence="22">
    <location>
        <begin position="245"/>
        <end position="358"/>
    </location>
</feature>
<evidence type="ECO:0000256" key="20">
    <source>
        <dbReference type="SAM" id="Phobius"/>
    </source>
</evidence>
<feature type="domain" description="C-type lectin" evidence="22">
    <location>
        <begin position="680"/>
        <end position="800"/>
    </location>
</feature>
<evidence type="ECO:0000256" key="18">
    <source>
        <dbReference type="ARBA" id="ARBA00046689"/>
    </source>
</evidence>
<keyword evidence="8" id="KW-0430">Lectin</keyword>
<dbReference type="FunFam" id="3.10.100.10:FF:000050">
    <property type="entry name" value="Secretory phospholipase A2 receptor"/>
    <property type="match status" value="1"/>
</dbReference>
<organism evidence="24 25">
    <name type="scientific">Macaca nemestrina</name>
    <name type="common">Pig-tailed macaque</name>
    <dbReference type="NCBI Taxonomy" id="9545"/>
    <lineage>
        <taxon>Eukaryota</taxon>
        <taxon>Metazoa</taxon>
        <taxon>Chordata</taxon>
        <taxon>Craniata</taxon>
        <taxon>Vertebrata</taxon>
        <taxon>Euteleostomi</taxon>
        <taxon>Mammalia</taxon>
        <taxon>Eutheria</taxon>
        <taxon>Euarchontoglires</taxon>
        <taxon>Primates</taxon>
        <taxon>Haplorrhini</taxon>
        <taxon>Catarrhini</taxon>
        <taxon>Cercopithecidae</taxon>
        <taxon>Cercopithecinae</taxon>
        <taxon>Macaca</taxon>
    </lineage>
</organism>
<dbReference type="CDD" id="cd00037">
    <property type="entry name" value="CLECT"/>
    <property type="match status" value="8"/>
</dbReference>
<dbReference type="InterPro" id="IPR001304">
    <property type="entry name" value="C-type_lectin-like"/>
</dbReference>
<evidence type="ECO:0000256" key="4">
    <source>
        <dbReference type="ARBA" id="ARBA00022525"/>
    </source>
</evidence>
<dbReference type="SMART" id="SM00034">
    <property type="entry name" value="CLECT"/>
    <property type="match status" value="8"/>
</dbReference>
<keyword evidence="5" id="KW-0254">Endocytosis</keyword>
<dbReference type="Gene3D" id="2.10.10.10">
    <property type="entry name" value="Fibronectin, type II, collagen-binding"/>
    <property type="match status" value="1"/>
</dbReference>
<dbReference type="GO" id="GO:0005886">
    <property type="term" value="C:plasma membrane"/>
    <property type="evidence" value="ECO:0007669"/>
    <property type="project" value="UniProtKB-SubCell"/>
</dbReference>
<dbReference type="Proteomes" id="UP000233120">
    <property type="component" value="Unassembled WGS sequence"/>
</dbReference>
<keyword evidence="7 21" id="KW-0732">Signal</keyword>
<dbReference type="InterPro" id="IPR036943">
    <property type="entry name" value="FN_type2_sf"/>
</dbReference>
<dbReference type="Bgee" id="ENSMNEG00000032199">
    <property type="expression patterns" value="Expressed in adult mammalian kidney and 12 other cell types or tissues"/>
</dbReference>
<dbReference type="GO" id="GO:0090399">
    <property type="term" value="P:replicative senescence"/>
    <property type="evidence" value="ECO:0007669"/>
    <property type="project" value="Ensembl"/>
</dbReference>
<dbReference type="SUPFAM" id="SSF56436">
    <property type="entry name" value="C-type lectin-like"/>
    <property type="match status" value="8"/>
</dbReference>
<reference evidence="24" key="1">
    <citation type="submission" date="2025-08" db="UniProtKB">
        <authorList>
            <consortium name="Ensembl"/>
        </authorList>
    </citation>
    <scope>IDENTIFICATION</scope>
</reference>
<accession>A0A2K6BY59</accession>
<dbReference type="STRING" id="9545.ENSMNEP00000016344"/>
<dbReference type="FunFam" id="3.10.100.10:FF:000039">
    <property type="entry name" value="Secretory phospholipase A2 receptor"/>
    <property type="match status" value="1"/>
</dbReference>
<feature type="domain" description="C-type lectin" evidence="22">
    <location>
        <begin position="968"/>
        <end position="1093"/>
    </location>
</feature>
<dbReference type="GO" id="GO:0030246">
    <property type="term" value="F:carbohydrate binding"/>
    <property type="evidence" value="ECO:0007669"/>
    <property type="project" value="UniProtKB-KW"/>
</dbReference>
<evidence type="ECO:0000256" key="14">
    <source>
        <dbReference type="ARBA" id="ARBA00023180"/>
    </source>
</evidence>
<dbReference type="InterPro" id="IPR016187">
    <property type="entry name" value="CTDL_fold"/>
</dbReference>
<dbReference type="GO" id="GO:0043517">
    <property type="term" value="P:positive regulation of DNA damage response, signal transduction by p53 class mediator"/>
    <property type="evidence" value="ECO:0007669"/>
    <property type="project" value="Ensembl"/>
</dbReference>
<keyword evidence="11 20" id="KW-0472">Membrane</keyword>
<dbReference type="InterPro" id="IPR050111">
    <property type="entry name" value="C-type_lectin/snaclec_domain"/>
</dbReference>
<comment type="subunit">
    <text evidence="18">Interacts with sPLA2-IB/PLA2G1B; this interaction mediates intracellular signaling as well as clearance of extracellular sPLA2-IB/PLA2G1B via endocytotic pathway. Interacts with sPLA2-X/PLA2G10; this interaction mediates sPLA2-X/PLA2G10 clearance and inactivation.</text>
</comment>
<feature type="domain" description="C-type lectin" evidence="22">
    <location>
        <begin position="1260"/>
        <end position="1381"/>
    </location>
</feature>
<evidence type="ECO:0000256" key="16">
    <source>
        <dbReference type="ARBA" id="ARBA00044268"/>
    </source>
</evidence>
<dbReference type="GO" id="GO:1904635">
    <property type="term" value="P:positive regulation of podocyte apoptotic process"/>
    <property type="evidence" value="ECO:0007669"/>
    <property type="project" value="Ensembl"/>
</dbReference>
<evidence type="ECO:0000256" key="8">
    <source>
        <dbReference type="ARBA" id="ARBA00022734"/>
    </source>
</evidence>
<dbReference type="GO" id="GO:0001819">
    <property type="term" value="P:positive regulation of cytokine production"/>
    <property type="evidence" value="ECO:0007669"/>
    <property type="project" value="Ensembl"/>
</dbReference>
<comment type="subcellular location">
    <subcellularLocation>
        <location evidence="1">Cell membrane</location>
        <topology evidence="1">Single-pass type I membrane protein</topology>
    </subcellularLocation>
    <subcellularLocation>
        <location evidence="2">Secreted</location>
    </subcellularLocation>
</comment>
<evidence type="ECO:0000256" key="10">
    <source>
        <dbReference type="ARBA" id="ARBA00022989"/>
    </source>
</evidence>
<dbReference type="GO" id="GO:0006898">
    <property type="term" value="P:receptor-mediated endocytosis"/>
    <property type="evidence" value="ECO:0007669"/>
    <property type="project" value="Ensembl"/>
</dbReference>
<keyword evidence="25" id="KW-1185">Reference proteome</keyword>
<dbReference type="FunFam" id="3.10.100.10:FF:000038">
    <property type="entry name" value="Secretory phospholipase A2 receptor"/>
    <property type="match status" value="1"/>
</dbReference>
<keyword evidence="14" id="KW-0325">Glycoprotein</keyword>
<evidence type="ECO:0000259" key="22">
    <source>
        <dbReference type="PROSITE" id="PS50041"/>
    </source>
</evidence>
<evidence type="ECO:0000256" key="1">
    <source>
        <dbReference type="ARBA" id="ARBA00004251"/>
    </source>
</evidence>
<feature type="domain" description="C-type lectin" evidence="22">
    <location>
        <begin position="388"/>
        <end position="505"/>
    </location>
</feature>
<evidence type="ECO:0000256" key="21">
    <source>
        <dbReference type="SAM" id="SignalP"/>
    </source>
</evidence>
<gene>
    <name evidence="24" type="primary">PLA2R1</name>
</gene>
<dbReference type="GO" id="GO:0005576">
    <property type="term" value="C:extracellular region"/>
    <property type="evidence" value="ECO:0007669"/>
    <property type="project" value="UniProtKB-SubCell"/>
</dbReference>
<protein>
    <recommendedName>
        <fullName evidence="15">Secretory phospholipase A2 receptor</fullName>
    </recommendedName>
    <alternativeName>
        <fullName evidence="17">180 kDa secretory phospholipase A2 receptor</fullName>
    </alternativeName>
    <alternativeName>
        <fullName evidence="16">M-type receptor</fullName>
    </alternativeName>
</protein>
<evidence type="ECO:0000256" key="3">
    <source>
        <dbReference type="ARBA" id="ARBA00022475"/>
    </source>
</evidence>
<dbReference type="GO" id="GO:0009986">
    <property type="term" value="C:cell surface"/>
    <property type="evidence" value="ECO:0007669"/>
    <property type="project" value="Ensembl"/>
</dbReference>
<dbReference type="PROSITE" id="PS50041">
    <property type="entry name" value="C_TYPE_LECTIN_2"/>
    <property type="match status" value="8"/>
</dbReference>
<feature type="transmembrane region" description="Helical" evidence="20">
    <location>
        <begin position="1401"/>
        <end position="1424"/>
    </location>
</feature>
<keyword evidence="12 19" id="KW-1015">Disulfide bond</keyword>
<evidence type="ECO:0000256" key="17">
    <source>
        <dbReference type="ARBA" id="ARBA00044310"/>
    </source>
</evidence>
<feature type="domain" description="C-type lectin" evidence="22">
    <location>
        <begin position="822"/>
        <end position="941"/>
    </location>
</feature>
<evidence type="ECO:0000256" key="9">
    <source>
        <dbReference type="ARBA" id="ARBA00022737"/>
    </source>
</evidence>
<dbReference type="FunFam" id="3.10.100.10:FF:000042">
    <property type="entry name" value="secretory phospholipase A2 receptor"/>
    <property type="match status" value="1"/>
</dbReference>
<dbReference type="FunFam" id="3.10.100.10:FF:000046">
    <property type="entry name" value="Secretory phospholipase A2 receptor"/>
    <property type="match status" value="1"/>
</dbReference>
<evidence type="ECO:0000256" key="15">
    <source>
        <dbReference type="ARBA" id="ARBA00044135"/>
    </source>
</evidence>
<evidence type="ECO:0000259" key="23">
    <source>
        <dbReference type="PROSITE" id="PS51092"/>
    </source>
</evidence>
<dbReference type="FunFam" id="3.10.100.10:FF:000040">
    <property type="entry name" value="Secretory phospholipase A2 receptor"/>
    <property type="match status" value="1"/>
</dbReference>
<dbReference type="GO" id="GO:0090403">
    <property type="term" value="P:oxidative stress-induced premature senescence"/>
    <property type="evidence" value="ECO:0007669"/>
    <property type="project" value="Ensembl"/>
</dbReference>
<dbReference type="FunFam" id="2.80.10.50:FF:000039">
    <property type="entry name" value="Secretory phospholipase A2 receptor"/>
    <property type="match status" value="1"/>
</dbReference>
<proteinExistence type="predicted"/>
<dbReference type="GO" id="GO:0043235">
    <property type="term" value="C:receptor complex"/>
    <property type="evidence" value="ECO:0007669"/>
    <property type="project" value="Ensembl"/>
</dbReference>
<dbReference type="PROSITE" id="PS50231">
    <property type="entry name" value="RICIN_B_LECTIN"/>
    <property type="match status" value="1"/>
</dbReference>
<keyword evidence="9" id="KW-0677">Repeat</keyword>
<feature type="domain" description="C-type lectin" evidence="22">
    <location>
        <begin position="1124"/>
        <end position="1227"/>
    </location>
</feature>
<keyword evidence="10 20" id="KW-1133">Transmembrane helix</keyword>
<dbReference type="GO" id="GO:0043274">
    <property type="term" value="F:phospholipase binding"/>
    <property type="evidence" value="ECO:0007669"/>
    <property type="project" value="Ensembl"/>
</dbReference>
<keyword evidence="13" id="KW-0675">Receptor</keyword>
<dbReference type="GeneTree" id="ENSGT01050000244842"/>
<evidence type="ECO:0000256" key="5">
    <source>
        <dbReference type="ARBA" id="ARBA00022583"/>
    </source>
</evidence>
<dbReference type="Ensembl" id="ENSMNET00000040560.1">
    <property type="protein sequence ID" value="ENSMNEP00000016344.1"/>
    <property type="gene ID" value="ENSMNEG00000032199.1"/>
</dbReference>
<feature type="domain" description="C-type lectin" evidence="22">
    <location>
        <begin position="525"/>
        <end position="637"/>
    </location>
</feature>
<evidence type="ECO:0000256" key="7">
    <source>
        <dbReference type="ARBA" id="ARBA00022729"/>
    </source>
</evidence>
<dbReference type="InterPro" id="IPR016186">
    <property type="entry name" value="C-type_lectin-like/link_sf"/>
</dbReference>
<dbReference type="SMART" id="SM00458">
    <property type="entry name" value="RICIN"/>
    <property type="match status" value="1"/>
</dbReference>
<evidence type="ECO:0000313" key="25">
    <source>
        <dbReference type="Proteomes" id="UP000233120"/>
    </source>
</evidence>
<dbReference type="FunFam" id="2.10.10.10:FF:000001">
    <property type="entry name" value="Fibronectin 1a isoform 1"/>
    <property type="match status" value="1"/>
</dbReference>
<dbReference type="PROSITE" id="PS51092">
    <property type="entry name" value="FN2_2"/>
    <property type="match status" value="1"/>
</dbReference>
<dbReference type="CDD" id="cd00062">
    <property type="entry name" value="FN2"/>
    <property type="match status" value="1"/>
</dbReference>
<feature type="chain" id="PRO_5014409382" description="Secretory phospholipase A2 receptor" evidence="21">
    <location>
        <begin position="24"/>
        <end position="1466"/>
    </location>
</feature>
<dbReference type="Pfam" id="PF00059">
    <property type="entry name" value="Lectin_C"/>
    <property type="match status" value="8"/>
</dbReference>
<dbReference type="Gene3D" id="3.10.100.10">
    <property type="entry name" value="Mannose-Binding Protein A, subunit A"/>
    <property type="match status" value="8"/>
</dbReference>
<evidence type="ECO:0000256" key="13">
    <source>
        <dbReference type="ARBA" id="ARBA00023170"/>
    </source>
</evidence>
<dbReference type="Pfam" id="PF00040">
    <property type="entry name" value="fn2"/>
    <property type="match status" value="1"/>
</dbReference>
<feature type="signal peptide" evidence="21">
    <location>
        <begin position="1"/>
        <end position="23"/>
    </location>
</feature>
<dbReference type="InterPro" id="IPR018378">
    <property type="entry name" value="C-type_lectin_CS"/>
</dbReference>
<dbReference type="SMART" id="SM00059">
    <property type="entry name" value="FN2"/>
    <property type="match status" value="1"/>
</dbReference>
<dbReference type="FunFam" id="3.10.100.10:FF:000032">
    <property type="entry name" value="Secretory phospholipase A2 receptor"/>
    <property type="match status" value="1"/>
</dbReference>
<dbReference type="PROSITE" id="PS00615">
    <property type="entry name" value="C_TYPE_LECTIN_1"/>
    <property type="match status" value="2"/>
</dbReference>
<dbReference type="Gene3D" id="2.80.10.50">
    <property type="match status" value="1"/>
</dbReference>
<evidence type="ECO:0000256" key="12">
    <source>
        <dbReference type="ARBA" id="ARBA00023157"/>
    </source>
</evidence>
<dbReference type="OMA" id="GGDICEH"/>